<feature type="compositionally biased region" description="Low complexity" evidence="6">
    <location>
        <begin position="23"/>
        <end position="38"/>
    </location>
</feature>
<evidence type="ECO:0000256" key="1">
    <source>
        <dbReference type="ARBA" id="ARBA00006079"/>
    </source>
</evidence>
<evidence type="ECO:0000256" key="2">
    <source>
        <dbReference type="ARBA" id="ARBA00023015"/>
    </source>
</evidence>
<dbReference type="GO" id="GO:0003700">
    <property type="term" value="F:DNA-binding transcription factor activity"/>
    <property type="evidence" value="ECO:0007669"/>
    <property type="project" value="InterPro"/>
</dbReference>
<dbReference type="CDD" id="cd14694">
    <property type="entry name" value="bZIP_NFIL3"/>
    <property type="match status" value="1"/>
</dbReference>
<dbReference type="Pfam" id="PF07716">
    <property type="entry name" value="bZIP_2"/>
    <property type="match status" value="1"/>
</dbReference>
<evidence type="ECO:0000256" key="3">
    <source>
        <dbReference type="ARBA" id="ARBA00023125"/>
    </source>
</evidence>
<sequence length="317" mass="33361">MSSSPEEPPRPASPAQLCFAEDSPALLAGGASPAAGGPARRKREFTPEEKKDDGYWDKRKKNNEAAKRSREKRRVSDLALESRVLALLEENARLKAELLALKFRFGLIREPAEPPRPAAAPAPYPYPLGTEPLPAPRYGRPFQPEPGGGYSEDSGFSTPGSSSMGSPVFFEERDGFEGPCLVPEAPGEGGEAGRGGRYDPAGDAVKSLPHKLRFKMAGGPEEMGGEAQAPYAPSPPAGDWRGGTAGGEDQRNGAAVSGVGAAPFGGCYGTGGSPPLPLQEPGYPTENGALRSQLASLSAEVAQLKKFFSEQILVKMN</sequence>
<dbReference type="SUPFAM" id="SSF57959">
    <property type="entry name" value="Leucine zipper domain"/>
    <property type="match status" value="1"/>
</dbReference>
<accession>A0A9D3X944</accession>
<dbReference type="GO" id="GO:0003677">
    <property type="term" value="F:DNA binding"/>
    <property type="evidence" value="ECO:0007669"/>
    <property type="project" value="UniProtKB-KW"/>
</dbReference>
<comment type="similarity">
    <text evidence="1">Belongs to the bZIP family. NFIL3 subfamily.</text>
</comment>
<evidence type="ECO:0000313" key="9">
    <source>
        <dbReference type="Proteomes" id="UP000827986"/>
    </source>
</evidence>
<dbReference type="PANTHER" id="PTHR15284:SF6">
    <property type="entry name" value="HYPOTHETICAL LOC799271-RELATED"/>
    <property type="match status" value="1"/>
</dbReference>
<dbReference type="Proteomes" id="UP000827986">
    <property type="component" value="Unassembled WGS sequence"/>
</dbReference>
<evidence type="ECO:0000313" key="8">
    <source>
        <dbReference type="EMBL" id="KAH1176149.1"/>
    </source>
</evidence>
<dbReference type="InterPro" id="IPR004827">
    <property type="entry name" value="bZIP"/>
</dbReference>
<dbReference type="PROSITE" id="PS00036">
    <property type="entry name" value="BZIP_BASIC"/>
    <property type="match status" value="1"/>
</dbReference>
<feature type="compositionally biased region" description="Polar residues" evidence="6">
    <location>
        <begin position="154"/>
        <end position="163"/>
    </location>
</feature>
<evidence type="ECO:0000259" key="7">
    <source>
        <dbReference type="PROSITE" id="PS50217"/>
    </source>
</evidence>
<feature type="compositionally biased region" description="Pro residues" evidence="6">
    <location>
        <begin position="114"/>
        <end position="126"/>
    </location>
</feature>
<dbReference type="OrthoDB" id="6151507at2759"/>
<keyword evidence="4" id="KW-0804">Transcription</keyword>
<evidence type="ECO:0000256" key="5">
    <source>
        <dbReference type="ARBA" id="ARBA00023242"/>
    </source>
</evidence>
<feature type="domain" description="BZIP" evidence="7">
    <location>
        <begin position="52"/>
        <end position="102"/>
    </location>
</feature>
<dbReference type="Gene3D" id="1.20.5.170">
    <property type="match status" value="1"/>
</dbReference>
<dbReference type="InterPro" id="IPR046347">
    <property type="entry name" value="bZIP_sf"/>
</dbReference>
<feature type="compositionally biased region" description="Basic and acidic residues" evidence="6">
    <location>
        <begin position="44"/>
        <end position="68"/>
    </location>
</feature>
<dbReference type="GO" id="GO:0007623">
    <property type="term" value="P:circadian rhythm"/>
    <property type="evidence" value="ECO:0007669"/>
    <property type="project" value="TreeGrafter"/>
</dbReference>
<reference evidence="8" key="1">
    <citation type="submission" date="2021-09" db="EMBL/GenBank/DDBJ databases">
        <title>The genome of Mauremys mutica provides insights into the evolution of semi-aquatic lifestyle.</title>
        <authorList>
            <person name="Gong S."/>
            <person name="Gao Y."/>
        </authorList>
    </citation>
    <scope>NUCLEOTIDE SEQUENCE</scope>
    <source>
        <strain evidence="8">MM-2020</strain>
        <tissue evidence="8">Muscle</tissue>
    </source>
</reference>
<feature type="compositionally biased region" description="Low complexity" evidence="6">
    <location>
        <begin position="216"/>
        <end position="230"/>
    </location>
</feature>
<name>A0A9D3X944_9SAUR</name>
<dbReference type="AlphaFoldDB" id="A0A9D3X944"/>
<protein>
    <recommendedName>
        <fullName evidence="7">BZIP domain-containing protein</fullName>
    </recommendedName>
</protein>
<dbReference type="SMART" id="SM00338">
    <property type="entry name" value="BRLZ"/>
    <property type="match status" value="1"/>
</dbReference>
<comment type="caution">
    <text evidence="8">The sequence shown here is derived from an EMBL/GenBank/DDBJ whole genome shotgun (WGS) entry which is preliminary data.</text>
</comment>
<keyword evidence="5" id="KW-0539">Nucleus</keyword>
<organism evidence="8 9">
    <name type="scientific">Mauremys mutica</name>
    <name type="common">yellowpond turtle</name>
    <dbReference type="NCBI Taxonomy" id="74926"/>
    <lineage>
        <taxon>Eukaryota</taxon>
        <taxon>Metazoa</taxon>
        <taxon>Chordata</taxon>
        <taxon>Craniata</taxon>
        <taxon>Vertebrata</taxon>
        <taxon>Euteleostomi</taxon>
        <taxon>Archelosauria</taxon>
        <taxon>Testudinata</taxon>
        <taxon>Testudines</taxon>
        <taxon>Cryptodira</taxon>
        <taxon>Durocryptodira</taxon>
        <taxon>Testudinoidea</taxon>
        <taxon>Geoemydidae</taxon>
        <taxon>Geoemydinae</taxon>
        <taxon>Mauremys</taxon>
    </lineage>
</organism>
<feature type="region of interest" description="Disordered" evidence="6">
    <location>
        <begin position="111"/>
        <end position="163"/>
    </location>
</feature>
<dbReference type="InterPro" id="IPR047229">
    <property type="entry name" value="NFIL3-like"/>
</dbReference>
<dbReference type="PANTHER" id="PTHR15284">
    <property type="entry name" value="NUCLEAR FACTOR INTERLEUKIN-3-REGULATED PROTEIN"/>
    <property type="match status" value="1"/>
</dbReference>
<dbReference type="GO" id="GO:0005634">
    <property type="term" value="C:nucleus"/>
    <property type="evidence" value="ECO:0007669"/>
    <property type="project" value="TreeGrafter"/>
</dbReference>
<evidence type="ECO:0000256" key="6">
    <source>
        <dbReference type="SAM" id="MobiDB-lite"/>
    </source>
</evidence>
<keyword evidence="2" id="KW-0805">Transcription regulation</keyword>
<gene>
    <name evidence="8" type="ORF">KIL84_020883</name>
</gene>
<feature type="region of interest" description="Disordered" evidence="6">
    <location>
        <begin position="216"/>
        <end position="287"/>
    </location>
</feature>
<keyword evidence="3" id="KW-0238">DNA-binding</keyword>
<dbReference type="InterPro" id="IPR047106">
    <property type="entry name" value="NFIL3-like_bZIP"/>
</dbReference>
<feature type="region of interest" description="Disordered" evidence="6">
    <location>
        <begin position="1"/>
        <end position="76"/>
    </location>
</feature>
<proteinExistence type="inferred from homology"/>
<dbReference type="EMBL" id="JAHDVG010000475">
    <property type="protein sequence ID" value="KAH1176149.1"/>
    <property type="molecule type" value="Genomic_DNA"/>
</dbReference>
<dbReference type="PROSITE" id="PS50217">
    <property type="entry name" value="BZIP"/>
    <property type="match status" value="1"/>
</dbReference>
<dbReference type="FunFam" id="1.20.5.170:FF:000025">
    <property type="entry name" value="nuclear factor interleukin-3-regulated protein-like"/>
    <property type="match status" value="1"/>
</dbReference>
<keyword evidence="9" id="KW-1185">Reference proteome</keyword>
<evidence type="ECO:0000256" key="4">
    <source>
        <dbReference type="ARBA" id="ARBA00023163"/>
    </source>
</evidence>